<evidence type="ECO:0000313" key="1">
    <source>
        <dbReference type="EMBL" id="VYU54732.1"/>
    </source>
</evidence>
<proteinExistence type="predicted"/>
<accession>A0A6N3FRA9</accession>
<dbReference type="EMBL" id="CACRUE010000045">
    <property type="protein sequence ID" value="VYU54732.1"/>
    <property type="molecule type" value="Genomic_DNA"/>
</dbReference>
<organism evidence="1">
    <name type="scientific">Intestinibacter bartlettii</name>
    <dbReference type="NCBI Taxonomy" id="261299"/>
    <lineage>
        <taxon>Bacteria</taxon>
        <taxon>Bacillati</taxon>
        <taxon>Bacillota</taxon>
        <taxon>Clostridia</taxon>
        <taxon>Peptostreptococcales</taxon>
        <taxon>Peptostreptococcaceae</taxon>
        <taxon>Intestinibacter</taxon>
    </lineage>
</organism>
<name>A0A6N3FRA9_9FIRM</name>
<sequence length="32" mass="3572">MDKSKLVKDIIKLAAPLLVDILSDIIDGKYDK</sequence>
<protein>
    <submittedName>
        <fullName evidence="1">Uncharacterized protein</fullName>
    </submittedName>
</protein>
<gene>
    <name evidence="1" type="ORF">IBLFYP30_00536</name>
</gene>
<reference evidence="1" key="1">
    <citation type="submission" date="2019-11" db="EMBL/GenBank/DDBJ databases">
        <authorList>
            <person name="Feng L."/>
        </authorList>
    </citation>
    <scope>NUCLEOTIDE SEQUENCE</scope>
    <source>
        <strain evidence="1">IbartlettiiLFYP30</strain>
    </source>
</reference>
<dbReference type="AlphaFoldDB" id="A0A6N3FRA9"/>